<keyword evidence="3" id="KW-1185">Reference proteome</keyword>
<sequence length="418" mass="45819">MASPLPSEGSSAPKRHSRNISINRTSMPRRLTKGPLEVEDPLATASQPTQEAVTTEASEVPIPTTPFSPERSSAVPVAAPTQLPPKDFSYLLRPEIYHPLSHLDLPPPFRTPVHQPPPSTPLPTLLSNHNFRSAATASALRLCAPPPPPTTEIFSLFYTRLACLTLINHLPFAAEESKALQDINSPFYLDDTTKQNILPWELRILVIRLQGIGYSDEKRSVGGYYELAREARALIKTSTNPEETELWKTRLKDLGIYVANALIEIGDLPAAARHLETLTPRSPTLLSRLALTYIALGDLSAAQHTLSSLPSPSPLTPLLTISLGNYPLAITELRALPPSDLVTQNLAVCLFYIGRVDESVKLLEGLVDQGRSFHALTFNLATVFELCCERGRERKGELVGRVERVRGVGERGGGDFKL</sequence>
<dbReference type="AlphaFoldDB" id="A0AA39R4B7"/>
<evidence type="ECO:0000313" key="3">
    <source>
        <dbReference type="Proteomes" id="UP001166286"/>
    </source>
</evidence>
<dbReference type="Gene3D" id="1.25.40.10">
    <property type="entry name" value="Tetratricopeptide repeat domain"/>
    <property type="match status" value="1"/>
</dbReference>
<name>A0AA39R4B7_9LECA</name>
<feature type="region of interest" description="Disordered" evidence="1">
    <location>
        <begin position="1"/>
        <end position="80"/>
    </location>
</feature>
<reference evidence="2" key="1">
    <citation type="submission" date="2023-03" db="EMBL/GenBank/DDBJ databases">
        <title>Complete genome of Cladonia borealis.</title>
        <authorList>
            <person name="Park H."/>
        </authorList>
    </citation>
    <scope>NUCLEOTIDE SEQUENCE</scope>
    <source>
        <strain evidence="2">ANT050790</strain>
    </source>
</reference>
<evidence type="ECO:0000256" key="1">
    <source>
        <dbReference type="SAM" id="MobiDB-lite"/>
    </source>
</evidence>
<dbReference type="GO" id="GO:0030008">
    <property type="term" value="C:TRAPP complex"/>
    <property type="evidence" value="ECO:0007669"/>
    <property type="project" value="TreeGrafter"/>
</dbReference>
<organism evidence="2 3">
    <name type="scientific">Cladonia borealis</name>
    <dbReference type="NCBI Taxonomy" id="184061"/>
    <lineage>
        <taxon>Eukaryota</taxon>
        <taxon>Fungi</taxon>
        <taxon>Dikarya</taxon>
        <taxon>Ascomycota</taxon>
        <taxon>Pezizomycotina</taxon>
        <taxon>Lecanoromycetes</taxon>
        <taxon>OSLEUM clade</taxon>
        <taxon>Lecanoromycetidae</taxon>
        <taxon>Lecanorales</taxon>
        <taxon>Lecanorineae</taxon>
        <taxon>Cladoniaceae</taxon>
        <taxon>Cladonia</taxon>
    </lineage>
</organism>
<evidence type="ECO:0008006" key="4">
    <source>
        <dbReference type="Google" id="ProtNLM"/>
    </source>
</evidence>
<dbReference type="GO" id="GO:0005794">
    <property type="term" value="C:Golgi apparatus"/>
    <property type="evidence" value="ECO:0007669"/>
    <property type="project" value="TreeGrafter"/>
</dbReference>
<comment type="caution">
    <text evidence="2">The sequence shown here is derived from an EMBL/GenBank/DDBJ whole genome shotgun (WGS) entry which is preliminary data.</text>
</comment>
<dbReference type="InterPro" id="IPR011990">
    <property type="entry name" value="TPR-like_helical_dom_sf"/>
</dbReference>
<evidence type="ECO:0000313" key="2">
    <source>
        <dbReference type="EMBL" id="KAK0513409.1"/>
    </source>
</evidence>
<accession>A0AA39R4B7</accession>
<gene>
    <name evidence="2" type="ORF">JMJ35_004395</name>
</gene>
<dbReference type="EMBL" id="JAFEKC020000008">
    <property type="protein sequence ID" value="KAK0513409.1"/>
    <property type="molecule type" value="Genomic_DNA"/>
</dbReference>
<dbReference type="SUPFAM" id="SSF48452">
    <property type="entry name" value="TPR-like"/>
    <property type="match status" value="1"/>
</dbReference>
<dbReference type="Proteomes" id="UP001166286">
    <property type="component" value="Unassembled WGS sequence"/>
</dbReference>
<feature type="compositionally biased region" description="Polar residues" evidence="1">
    <location>
        <begin position="44"/>
        <end position="57"/>
    </location>
</feature>
<dbReference type="PANTHER" id="PTHR21581">
    <property type="entry name" value="D-ALANYL-D-ALANINE CARBOXYPEPTIDASE"/>
    <property type="match status" value="1"/>
</dbReference>
<dbReference type="PANTHER" id="PTHR21581:SF6">
    <property type="entry name" value="TRAFFICKING PROTEIN PARTICLE COMPLEX SUBUNIT 12"/>
    <property type="match status" value="1"/>
</dbReference>
<protein>
    <recommendedName>
        <fullName evidence="4">TPR-like protein</fullName>
    </recommendedName>
</protein>
<proteinExistence type="predicted"/>